<dbReference type="SUPFAM" id="SSF51658">
    <property type="entry name" value="Xylose isomerase-like"/>
    <property type="match status" value="1"/>
</dbReference>
<protein>
    <submittedName>
        <fullName evidence="2">Xylose isomerase</fullName>
    </submittedName>
</protein>
<evidence type="ECO:0000259" key="1">
    <source>
        <dbReference type="Pfam" id="PF01261"/>
    </source>
</evidence>
<organism evidence="2 3">
    <name type="scientific">Lacrimispora celerecrescens</name>
    <dbReference type="NCBI Taxonomy" id="29354"/>
    <lineage>
        <taxon>Bacteria</taxon>
        <taxon>Bacillati</taxon>
        <taxon>Bacillota</taxon>
        <taxon>Clostridia</taxon>
        <taxon>Lachnospirales</taxon>
        <taxon>Lachnospiraceae</taxon>
        <taxon>Lacrimispora</taxon>
    </lineage>
</organism>
<gene>
    <name evidence="2" type="ORF">IO98_00560</name>
</gene>
<evidence type="ECO:0000313" key="2">
    <source>
        <dbReference type="EMBL" id="KEZ91708.1"/>
    </source>
</evidence>
<keyword evidence="2" id="KW-0413">Isomerase</keyword>
<dbReference type="GO" id="GO:0016853">
    <property type="term" value="F:isomerase activity"/>
    <property type="evidence" value="ECO:0007669"/>
    <property type="project" value="UniProtKB-KW"/>
</dbReference>
<feature type="domain" description="Xylose isomerase-like TIM barrel" evidence="1">
    <location>
        <begin position="19"/>
        <end position="309"/>
    </location>
</feature>
<dbReference type="PANTHER" id="PTHR12110">
    <property type="entry name" value="HYDROXYPYRUVATE ISOMERASE"/>
    <property type="match status" value="1"/>
</dbReference>
<dbReference type="RefSeq" id="WP_038277036.1">
    <property type="nucleotide sequence ID" value="NZ_JPME01000002.1"/>
</dbReference>
<dbReference type="EMBL" id="JPME01000002">
    <property type="protein sequence ID" value="KEZ91708.1"/>
    <property type="molecule type" value="Genomic_DNA"/>
</dbReference>
<name>A0A084JRX4_9FIRM</name>
<accession>A0A084JRX4</accession>
<dbReference type="InterPro" id="IPR013022">
    <property type="entry name" value="Xyl_isomerase-like_TIM-brl"/>
</dbReference>
<dbReference type="Pfam" id="PF01261">
    <property type="entry name" value="AP_endonuc_2"/>
    <property type="match status" value="1"/>
</dbReference>
<comment type="caution">
    <text evidence="2">The sequence shown here is derived from an EMBL/GenBank/DDBJ whole genome shotgun (WGS) entry which is preliminary data.</text>
</comment>
<dbReference type="Gene3D" id="3.20.20.150">
    <property type="entry name" value="Divalent-metal-dependent TIM barrel enzymes"/>
    <property type="match status" value="1"/>
</dbReference>
<evidence type="ECO:0000313" key="3">
    <source>
        <dbReference type="Proteomes" id="UP000028525"/>
    </source>
</evidence>
<dbReference type="STRING" id="29354.IO98_00560"/>
<keyword evidence="3" id="KW-1185">Reference proteome</keyword>
<proteinExistence type="predicted"/>
<dbReference type="AlphaFoldDB" id="A0A084JRX4"/>
<dbReference type="OrthoDB" id="9779184at2"/>
<sequence>MKIGFCVVNYSEKPLEEVVKLAADNGYDCVELPTYVGNGQVDVEDILKNKKAGEIKKMVESHGLTIASLSNHADSPLIMGPYSDGTVSSCKGTREEKILFGTESMIRSAQLAAELSVPAVVAFSGMENYGHINDWPEPNGWKYEEEQFALKWGKVLDKYKEYGVKVAFEPHPNNVVYDTQSALRLLEVVDHHPAFAINLDPANILFSGVNIQTFVDELRGRIALVHAKDCEIVHHNLAKGGLNMYMQDGWGRLDRSFRFRIPGWGDVDWKRMISELFLTGYDGVFNYEHEDVIMSRADGVKKTIEFLRPLMIDAPYEGRSDALFTK</sequence>
<dbReference type="PANTHER" id="PTHR12110:SF21">
    <property type="entry name" value="XYLOSE ISOMERASE-LIKE TIM BARREL DOMAIN-CONTAINING PROTEIN"/>
    <property type="match status" value="1"/>
</dbReference>
<dbReference type="InterPro" id="IPR036237">
    <property type="entry name" value="Xyl_isomerase-like_sf"/>
</dbReference>
<reference evidence="2 3" key="1">
    <citation type="submission" date="2014-07" db="EMBL/GenBank/DDBJ databases">
        <title>Draft genome of Clostridium celerecrescens 152B isolated from sediments associated with methane hydrate from Krishna Godavari basin.</title>
        <authorList>
            <person name="Honkalas V.S."/>
            <person name="Dabir A.P."/>
            <person name="Arora P."/>
            <person name="Dhakephalkar P.K."/>
        </authorList>
    </citation>
    <scope>NUCLEOTIDE SEQUENCE [LARGE SCALE GENOMIC DNA]</scope>
    <source>
        <strain evidence="2 3">152B</strain>
    </source>
</reference>
<dbReference type="Proteomes" id="UP000028525">
    <property type="component" value="Unassembled WGS sequence"/>
</dbReference>
<dbReference type="InterPro" id="IPR050312">
    <property type="entry name" value="IolE/XylAMocC-like"/>
</dbReference>